<reference evidence="9 10" key="1">
    <citation type="submission" date="2017-09" db="EMBL/GenBank/DDBJ databases">
        <title>Bacterial strain isolated from the female urinary microbiota.</title>
        <authorList>
            <person name="Thomas-White K."/>
            <person name="Kumar N."/>
            <person name="Forster S."/>
            <person name="Putonti C."/>
            <person name="Lawley T."/>
            <person name="Wolfe A.J."/>
        </authorList>
    </citation>
    <scope>NUCLEOTIDE SEQUENCE [LARGE SCALE GENOMIC DNA]</scope>
    <source>
        <strain evidence="9 10">UMB0680</strain>
    </source>
</reference>
<dbReference type="RefSeq" id="WP_102160044.1">
    <property type="nucleotide sequence ID" value="NZ_PNFZ01000001.1"/>
</dbReference>
<evidence type="ECO:0000256" key="5">
    <source>
        <dbReference type="ARBA" id="ARBA00022692"/>
    </source>
</evidence>
<evidence type="ECO:0000313" key="10">
    <source>
        <dbReference type="Proteomes" id="UP000235703"/>
    </source>
</evidence>
<dbReference type="InterPro" id="IPR038770">
    <property type="entry name" value="Na+/solute_symporter_sf"/>
</dbReference>
<keyword evidence="7 8" id="KW-0472">Membrane</keyword>
<keyword evidence="3" id="KW-0813">Transport</keyword>
<dbReference type="OrthoDB" id="9805563at2"/>
<feature type="transmembrane region" description="Helical" evidence="8">
    <location>
        <begin position="6"/>
        <end position="23"/>
    </location>
</feature>
<feature type="transmembrane region" description="Helical" evidence="8">
    <location>
        <begin position="194"/>
        <end position="213"/>
    </location>
</feature>
<keyword evidence="4" id="KW-1003">Cell membrane</keyword>
<dbReference type="AlphaFoldDB" id="A0A2N6PKI8"/>
<feature type="transmembrane region" description="Helical" evidence="8">
    <location>
        <begin position="43"/>
        <end position="63"/>
    </location>
</feature>
<feature type="transmembrane region" description="Helical" evidence="8">
    <location>
        <begin position="103"/>
        <end position="120"/>
    </location>
</feature>
<dbReference type="PANTHER" id="PTHR36838:SF4">
    <property type="entry name" value="AUXIN EFFLUX CARRIER FAMILY PROTEIN"/>
    <property type="match status" value="1"/>
</dbReference>
<feature type="transmembrane region" description="Helical" evidence="8">
    <location>
        <begin position="253"/>
        <end position="273"/>
    </location>
</feature>
<protein>
    <submittedName>
        <fullName evidence="9">Auxin efflux carrier</fullName>
    </submittedName>
</protein>
<dbReference type="PANTHER" id="PTHR36838">
    <property type="entry name" value="AUXIN EFFLUX CARRIER FAMILY PROTEIN"/>
    <property type="match status" value="1"/>
</dbReference>
<sequence length="310" mass="32140">MDFVSVVGALIPVAGLIAFGWVLRRLRLLSDPDFWSGAEKLAYFVLLPVLLFRNISAVDISHIDIGRLAAALVLPTIGITIILFALNRVLASDRPSFTSVVQGAIRFNTYIGLSLSAALFGPEGAALAAIVGAVLVPLVNVLSSIAFELFLVDKRSWLALGRSVILNPLVLGCAAGGAWNVLPVTTPEAVAGMIDPLAAAALPIGLLCVGAGIRRFSVREHAVAFVSATVLKLLIVPAVTVVSLLAFGVRGEAAVVGLIFQSIATASSAYVMARQLGGNATLMAALIAGQTVISMLTLPIVLTTGAQLLL</sequence>
<evidence type="ECO:0000313" key="9">
    <source>
        <dbReference type="EMBL" id="PMB99210.1"/>
    </source>
</evidence>
<dbReference type="Pfam" id="PF03547">
    <property type="entry name" value="Mem_trans"/>
    <property type="match status" value="1"/>
</dbReference>
<evidence type="ECO:0000256" key="8">
    <source>
        <dbReference type="SAM" id="Phobius"/>
    </source>
</evidence>
<keyword evidence="6 8" id="KW-1133">Transmembrane helix</keyword>
<organism evidence="9 10">
    <name type="scientific">Brevibacterium luteolum</name>
    <dbReference type="NCBI Taxonomy" id="199591"/>
    <lineage>
        <taxon>Bacteria</taxon>
        <taxon>Bacillati</taxon>
        <taxon>Actinomycetota</taxon>
        <taxon>Actinomycetes</taxon>
        <taxon>Micrococcales</taxon>
        <taxon>Brevibacteriaceae</taxon>
        <taxon>Brevibacterium</taxon>
    </lineage>
</organism>
<feature type="transmembrane region" description="Helical" evidence="8">
    <location>
        <begin position="225"/>
        <end position="247"/>
    </location>
</feature>
<feature type="transmembrane region" description="Helical" evidence="8">
    <location>
        <begin position="69"/>
        <end position="91"/>
    </location>
</feature>
<evidence type="ECO:0000256" key="4">
    <source>
        <dbReference type="ARBA" id="ARBA00022475"/>
    </source>
</evidence>
<gene>
    <name evidence="9" type="ORF">CJ198_01335</name>
</gene>
<comment type="caution">
    <text evidence="9">The sequence shown here is derived from an EMBL/GenBank/DDBJ whole genome shotgun (WGS) entry which is preliminary data.</text>
</comment>
<feature type="transmembrane region" description="Helical" evidence="8">
    <location>
        <begin position="126"/>
        <end position="152"/>
    </location>
</feature>
<dbReference type="InterPro" id="IPR004776">
    <property type="entry name" value="Mem_transp_PIN-like"/>
</dbReference>
<evidence type="ECO:0000256" key="7">
    <source>
        <dbReference type="ARBA" id="ARBA00023136"/>
    </source>
</evidence>
<keyword evidence="5 8" id="KW-0812">Transmembrane</keyword>
<proteinExistence type="inferred from homology"/>
<evidence type="ECO:0000256" key="3">
    <source>
        <dbReference type="ARBA" id="ARBA00022448"/>
    </source>
</evidence>
<comment type="similarity">
    <text evidence="2">Belongs to the auxin efflux carrier (TC 2.A.69) family.</text>
</comment>
<feature type="transmembrane region" description="Helical" evidence="8">
    <location>
        <begin position="164"/>
        <end position="182"/>
    </location>
</feature>
<dbReference type="Gene3D" id="1.20.1530.20">
    <property type="match status" value="1"/>
</dbReference>
<evidence type="ECO:0000256" key="6">
    <source>
        <dbReference type="ARBA" id="ARBA00022989"/>
    </source>
</evidence>
<dbReference type="GO" id="GO:0005886">
    <property type="term" value="C:plasma membrane"/>
    <property type="evidence" value="ECO:0007669"/>
    <property type="project" value="UniProtKB-SubCell"/>
</dbReference>
<comment type="subcellular location">
    <subcellularLocation>
        <location evidence="1">Cell membrane</location>
        <topology evidence="1">Multi-pass membrane protein</topology>
    </subcellularLocation>
</comment>
<dbReference type="Proteomes" id="UP000235703">
    <property type="component" value="Unassembled WGS sequence"/>
</dbReference>
<keyword evidence="10" id="KW-1185">Reference proteome</keyword>
<accession>A0A2N6PKI8</accession>
<dbReference type="EMBL" id="PNFZ01000001">
    <property type="protein sequence ID" value="PMB99210.1"/>
    <property type="molecule type" value="Genomic_DNA"/>
</dbReference>
<evidence type="ECO:0000256" key="2">
    <source>
        <dbReference type="ARBA" id="ARBA00010145"/>
    </source>
</evidence>
<feature type="transmembrane region" description="Helical" evidence="8">
    <location>
        <begin position="280"/>
        <end position="302"/>
    </location>
</feature>
<evidence type="ECO:0000256" key="1">
    <source>
        <dbReference type="ARBA" id="ARBA00004651"/>
    </source>
</evidence>
<name>A0A2N6PKI8_9MICO</name>
<dbReference type="GO" id="GO:0055085">
    <property type="term" value="P:transmembrane transport"/>
    <property type="evidence" value="ECO:0007669"/>
    <property type="project" value="InterPro"/>
</dbReference>